<evidence type="ECO:0000259" key="1">
    <source>
        <dbReference type="Pfam" id="PF14082"/>
    </source>
</evidence>
<keyword evidence="3" id="KW-1185">Reference proteome</keyword>
<proteinExistence type="predicted"/>
<dbReference type="Pfam" id="PF14082">
    <property type="entry name" value="SduA_C"/>
    <property type="match status" value="1"/>
</dbReference>
<dbReference type="Proteomes" id="UP000502136">
    <property type="component" value="Chromosome"/>
</dbReference>
<dbReference type="RefSeq" id="WP_069202412.1">
    <property type="nucleotide sequence ID" value="NZ_CP051428.1"/>
</dbReference>
<name>A0A6H2GW36_9BACL</name>
<reference evidence="2 3" key="1">
    <citation type="submission" date="2020-04" db="EMBL/GenBank/DDBJ databases">
        <title>Novel Paenibacillus strain UniB2 isolated from commercial digestive syrup.</title>
        <authorList>
            <person name="Thorat V."/>
            <person name="Kirdat K."/>
            <person name="Tiwarekar B."/>
            <person name="Yadav A."/>
        </authorList>
    </citation>
    <scope>NUCLEOTIDE SEQUENCE [LARGE SCALE GENOMIC DNA]</scope>
    <source>
        <strain evidence="2 3">UniB2</strain>
    </source>
</reference>
<protein>
    <submittedName>
        <fullName evidence="2">DUF4263 domain-containing protein</fullName>
    </submittedName>
</protein>
<evidence type="ECO:0000313" key="2">
    <source>
        <dbReference type="EMBL" id="QJC51633.1"/>
    </source>
</evidence>
<dbReference type="KEGG" id="palr:HGI30_08765"/>
<dbReference type="AlphaFoldDB" id="A0A6H2GW36"/>
<sequence>MSLYSRDYTKLTEEERITWEAMKQDEKIGTGRWRKRSRYREYPKAARHFMSLFPNNFLDVEELREEDRLNHLTEKFLVELDKPDATEASIMRFIKQNQAYFIIGSILKDHNFGHHEAYVIPEFWFGNTYRVDYLIIGKRSGGYEFILVELEHPKKDITIKDGELGAAFRKGIKQINEWKRYLEPNFPTLEESFNKYKHPNMELPREFLKLDKTRIHYTVVAGRREDFDENTYWIQRNMKDNDKISLLHFDNLYDNVTEIIGRSTY</sequence>
<dbReference type="InterPro" id="IPR025359">
    <property type="entry name" value="SduA_C"/>
</dbReference>
<accession>A0A6H2GW36</accession>
<evidence type="ECO:0000313" key="3">
    <source>
        <dbReference type="Proteomes" id="UP000502136"/>
    </source>
</evidence>
<organism evidence="2 3">
    <name type="scientific">Paenibacillus albicereus</name>
    <dbReference type="NCBI Taxonomy" id="2726185"/>
    <lineage>
        <taxon>Bacteria</taxon>
        <taxon>Bacillati</taxon>
        <taxon>Bacillota</taxon>
        <taxon>Bacilli</taxon>
        <taxon>Bacillales</taxon>
        <taxon>Paenibacillaceae</taxon>
        <taxon>Paenibacillus</taxon>
    </lineage>
</organism>
<gene>
    <name evidence="2" type="ORF">HGI30_08765</name>
</gene>
<dbReference type="EMBL" id="CP051428">
    <property type="protein sequence ID" value="QJC51633.1"/>
    <property type="molecule type" value="Genomic_DNA"/>
</dbReference>
<feature type="domain" description="Shedu protein SduA C-terminal" evidence="1">
    <location>
        <begin position="85"/>
        <end position="253"/>
    </location>
</feature>